<dbReference type="PROSITE" id="PS50885">
    <property type="entry name" value="HAMP"/>
    <property type="match status" value="1"/>
</dbReference>
<evidence type="ECO:0000256" key="6">
    <source>
        <dbReference type="PROSITE-ProRule" id="PRU00284"/>
    </source>
</evidence>
<dbReference type="CDD" id="cd11386">
    <property type="entry name" value="MCP_signal"/>
    <property type="match status" value="1"/>
</dbReference>
<dbReference type="InterPro" id="IPR003660">
    <property type="entry name" value="HAMP_dom"/>
</dbReference>
<keyword evidence="4 6" id="KW-0807">Transducer</keyword>
<dbReference type="CDD" id="cd06225">
    <property type="entry name" value="HAMP"/>
    <property type="match status" value="1"/>
</dbReference>
<evidence type="ECO:0000313" key="10">
    <source>
        <dbReference type="EMBL" id="OXM83200.1"/>
    </source>
</evidence>
<dbReference type="SMART" id="SM00304">
    <property type="entry name" value="HAMP"/>
    <property type="match status" value="1"/>
</dbReference>
<dbReference type="RefSeq" id="WP_094017985.1">
    <property type="nucleotide sequence ID" value="NZ_NMQW01000050.1"/>
</dbReference>
<evidence type="ECO:0000256" key="3">
    <source>
        <dbReference type="ARBA" id="ARBA00023136"/>
    </source>
</evidence>
<evidence type="ECO:0000256" key="2">
    <source>
        <dbReference type="ARBA" id="ARBA00022475"/>
    </source>
</evidence>
<evidence type="ECO:0000259" key="8">
    <source>
        <dbReference type="PROSITE" id="PS50111"/>
    </source>
</evidence>
<sequence>MMKRLFVPGIAVLNRFNYAVKFVLIGGLLGLILTAATFWIVSQLNQQIEDDQKRVEAIAANQSVTGLINLVQQHRGTGTIYLNGDKSVQDKLKQLENQIGQVILEVDEIDKKSGSTYIMSERWSQWKKDWSGLLSKYANGTSSESFDSHSKLIESLLTMLNEIGSQSGSYLSDDLMVDYMSNNVYSTAPYLIEKMGQSRGMGSGAVAAKKITPEQQRSLTSLKAQIEVYFERMNLELSNALTKDPAASAAAKPFFDQALGSTDTFFSMLDKDVLGAPVITIESQAYFNTATDAIDRTYQLHKKELELLSSKLQAHIREMKDTRTIFLAIIAILLLAALYGFVAFYFAVSDAVNRLKTAAQAVADGNLNVRADLRTRDEMHEVSVAFDAMAANLQNVISHIRTSSEEVAQLSGELAAGANQQADASQQTAALIQEVAAGAEEQMASIDESRKAMAEMAAGVQRIAETSSLVAETSQDTSHLAQRGLALVKQTIDQINSASNASRETDEAIHVLIGHSEQISSVVDLIASISSQTNLLALNASIEAARAGEQGKGFAVVAGEVRKLAEQTQQSVQQIAELVHAIQSHSATANDVTSKGMVEVARGVESVRQTVELFEAILEGTKDVSGQVEEAATVSEQMSAGTEEILAFTEELARISSHAADQAQGVAAATEEQLAQTETFSEMAHRLGTMSGELQRMIQHFK</sequence>
<gene>
    <name evidence="10" type="ORF">CF651_27090</name>
</gene>
<evidence type="ECO:0000256" key="1">
    <source>
        <dbReference type="ARBA" id="ARBA00004236"/>
    </source>
</evidence>
<dbReference type="Pfam" id="PF00015">
    <property type="entry name" value="MCPsignal"/>
    <property type="match status" value="1"/>
</dbReference>
<feature type="transmembrane region" description="Helical" evidence="7">
    <location>
        <begin position="325"/>
        <end position="348"/>
    </location>
</feature>
<keyword evidence="11" id="KW-1185">Reference proteome</keyword>
<organism evidence="10 11">
    <name type="scientific">Paenibacillus rigui</name>
    <dbReference type="NCBI Taxonomy" id="554312"/>
    <lineage>
        <taxon>Bacteria</taxon>
        <taxon>Bacillati</taxon>
        <taxon>Bacillota</taxon>
        <taxon>Bacilli</taxon>
        <taxon>Bacillales</taxon>
        <taxon>Paenibacillaceae</taxon>
        <taxon>Paenibacillus</taxon>
    </lineage>
</organism>
<protein>
    <recommendedName>
        <fullName evidence="12">Methyl-accepting chemotaxis protein</fullName>
    </recommendedName>
</protein>
<dbReference type="GO" id="GO:0007165">
    <property type="term" value="P:signal transduction"/>
    <property type="evidence" value="ECO:0007669"/>
    <property type="project" value="UniProtKB-KW"/>
</dbReference>
<keyword evidence="7" id="KW-0812">Transmembrane</keyword>
<evidence type="ECO:0000259" key="9">
    <source>
        <dbReference type="PROSITE" id="PS50885"/>
    </source>
</evidence>
<comment type="caution">
    <text evidence="10">The sequence shown here is derived from an EMBL/GenBank/DDBJ whole genome shotgun (WGS) entry which is preliminary data.</text>
</comment>
<evidence type="ECO:0000313" key="11">
    <source>
        <dbReference type="Proteomes" id="UP000215509"/>
    </source>
</evidence>
<keyword evidence="3 7" id="KW-0472">Membrane</keyword>
<dbReference type="Proteomes" id="UP000215509">
    <property type="component" value="Unassembled WGS sequence"/>
</dbReference>
<dbReference type="GO" id="GO:0005886">
    <property type="term" value="C:plasma membrane"/>
    <property type="evidence" value="ECO:0007669"/>
    <property type="project" value="UniProtKB-SubCell"/>
</dbReference>
<dbReference type="PANTHER" id="PTHR32089">
    <property type="entry name" value="METHYL-ACCEPTING CHEMOTAXIS PROTEIN MCPB"/>
    <property type="match status" value="1"/>
</dbReference>
<dbReference type="SMART" id="SM00283">
    <property type="entry name" value="MA"/>
    <property type="match status" value="1"/>
</dbReference>
<dbReference type="Gene3D" id="6.10.340.10">
    <property type="match status" value="1"/>
</dbReference>
<keyword evidence="2" id="KW-1003">Cell membrane</keyword>
<dbReference type="OrthoDB" id="2489132at2"/>
<feature type="domain" description="HAMP" evidence="9">
    <location>
        <begin position="346"/>
        <end position="398"/>
    </location>
</feature>
<evidence type="ECO:0000256" key="4">
    <source>
        <dbReference type="ARBA" id="ARBA00023224"/>
    </source>
</evidence>
<feature type="transmembrane region" description="Helical" evidence="7">
    <location>
        <begin position="20"/>
        <end position="41"/>
    </location>
</feature>
<proteinExistence type="inferred from homology"/>
<dbReference type="EMBL" id="NMQW01000050">
    <property type="protein sequence ID" value="OXM83200.1"/>
    <property type="molecule type" value="Genomic_DNA"/>
</dbReference>
<accession>A0A229UIK0</accession>
<dbReference type="SUPFAM" id="SSF58104">
    <property type="entry name" value="Methyl-accepting chemotaxis protein (MCP) signaling domain"/>
    <property type="match status" value="1"/>
</dbReference>
<dbReference type="InterPro" id="IPR004089">
    <property type="entry name" value="MCPsignal_dom"/>
</dbReference>
<keyword evidence="7" id="KW-1133">Transmembrane helix</keyword>
<comment type="similarity">
    <text evidence="5">Belongs to the methyl-accepting chemotaxis (MCP) protein family.</text>
</comment>
<name>A0A229UIK0_9BACL</name>
<dbReference type="PANTHER" id="PTHR32089:SF112">
    <property type="entry name" value="LYSOZYME-LIKE PROTEIN-RELATED"/>
    <property type="match status" value="1"/>
</dbReference>
<dbReference type="AlphaFoldDB" id="A0A229UIK0"/>
<comment type="subcellular location">
    <subcellularLocation>
        <location evidence="1">Cell membrane</location>
    </subcellularLocation>
</comment>
<feature type="domain" description="Methyl-accepting transducer" evidence="8">
    <location>
        <begin position="417"/>
        <end position="653"/>
    </location>
</feature>
<reference evidence="10 11" key="1">
    <citation type="submission" date="2017-07" db="EMBL/GenBank/DDBJ databases">
        <title>Genome sequencing and assembly of Paenibacillus rigui.</title>
        <authorList>
            <person name="Mayilraj S."/>
        </authorList>
    </citation>
    <scope>NUCLEOTIDE SEQUENCE [LARGE SCALE GENOMIC DNA]</scope>
    <source>
        <strain evidence="10 11">JCM 16352</strain>
    </source>
</reference>
<evidence type="ECO:0008006" key="12">
    <source>
        <dbReference type="Google" id="ProtNLM"/>
    </source>
</evidence>
<evidence type="ECO:0000256" key="7">
    <source>
        <dbReference type="SAM" id="Phobius"/>
    </source>
</evidence>
<dbReference type="Gene3D" id="1.10.287.950">
    <property type="entry name" value="Methyl-accepting chemotaxis protein"/>
    <property type="match status" value="1"/>
</dbReference>
<evidence type="ECO:0000256" key="5">
    <source>
        <dbReference type="ARBA" id="ARBA00029447"/>
    </source>
</evidence>
<dbReference type="PROSITE" id="PS50111">
    <property type="entry name" value="CHEMOTAXIS_TRANSDUC_2"/>
    <property type="match status" value="1"/>
</dbReference>
<dbReference type="Pfam" id="PF00672">
    <property type="entry name" value="HAMP"/>
    <property type="match status" value="1"/>
</dbReference>